<dbReference type="PROSITE" id="PS00161">
    <property type="entry name" value="ISOCITRATE_LYASE"/>
    <property type="match status" value="1"/>
</dbReference>
<dbReference type="InterPro" id="IPR018523">
    <property type="entry name" value="Isocitrate_lyase_ph_CS"/>
</dbReference>
<dbReference type="SUPFAM" id="SSF51621">
    <property type="entry name" value="Phosphoenolpyruvate/pyruvate domain"/>
    <property type="match status" value="1"/>
</dbReference>
<name>A0A7X9WZ79_9SPHN</name>
<dbReference type="InterPro" id="IPR040442">
    <property type="entry name" value="Pyrv_kinase-like_dom_sf"/>
</dbReference>
<accession>A0A7X9WZ79</accession>
<protein>
    <submittedName>
        <fullName evidence="1">Isocitrate lyase/PEP mutase family protein</fullName>
    </submittedName>
</protein>
<dbReference type="EMBL" id="JABBFV010000018">
    <property type="protein sequence ID" value="NML12253.1"/>
    <property type="molecule type" value="Genomic_DNA"/>
</dbReference>
<proteinExistence type="predicted"/>
<dbReference type="PANTHER" id="PTHR42905:SF5">
    <property type="entry name" value="CARBOXYVINYL-CARBOXYPHOSPHONATE PHOSPHORYLMUTASE, CHLOROPLASTIC"/>
    <property type="match status" value="1"/>
</dbReference>
<dbReference type="InterPro" id="IPR039556">
    <property type="entry name" value="ICL/PEPM"/>
</dbReference>
<dbReference type="CDD" id="cd00377">
    <property type="entry name" value="ICL_PEPM"/>
    <property type="match status" value="1"/>
</dbReference>
<sequence>MSEPAHVAALKGLLSAGPDGRRLYSVPGCWDGLTALLIERAGFPIAFLSGGALSMGRYGRPDMGLVTASEVAEAVAVIRDRIAIPLIVDADTGFGNALTLQRALRSFERAGASAVQIEDQGFPKRCGHMAGKTVVPLAESVGRIRAALDVRQNMLVIARTDALAVEGLDAAIDRAEAYLAAGADLIFIEGPRTMDELERIAARFAGRVPLVHNLVEGGVTPTADGATLETLGFAIALHPLLMMHGLVAQAPDWLGTLARERTTTSLADQIVQLSDMNALLGAPDLIALGKRYDS</sequence>
<dbReference type="RefSeq" id="WP_169574656.1">
    <property type="nucleotide sequence ID" value="NZ_JABBFV010000018.1"/>
</dbReference>
<dbReference type="Pfam" id="PF13714">
    <property type="entry name" value="PEP_mutase"/>
    <property type="match status" value="1"/>
</dbReference>
<keyword evidence="1" id="KW-0456">Lyase</keyword>
<dbReference type="InterPro" id="IPR015813">
    <property type="entry name" value="Pyrv/PenolPyrv_kinase-like_dom"/>
</dbReference>
<dbReference type="AlphaFoldDB" id="A0A7X9WZ79"/>
<dbReference type="Proteomes" id="UP000519023">
    <property type="component" value="Unassembled WGS sequence"/>
</dbReference>
<evidence type="ECO:0000313" key="2">
    <source>
        <dbReference type="Proteomes" id="UP000519023"/>
    </source>
</evidence>
<dbReference type="PANTHER" id="PTHR42905">
    <property type="entry name" value="PHOSPHOENOLPYRUVATE CARBOXYLASE"/>
    <property type="match status" value="1"/>
</dbReference>
<comment type="caution">
    <text evidence="1">The sequence shown here is derived from an EMBL/GenBank/DDBJ whole genome shotgun (WGS) entry which is preliminary data.</text>
</comment>
<dbReference type="GO" id="GO:0016833">
    <property type="term" value="F:oxo-acid-lyase activity"/>
    <property type="evidence" value="ECO:0007669"/>
    <property type="project" value="UniProtKB-ARBA"/>
</dbReference>
<evidence type="ECO:0000313" key="1">
    <source>
        <dbReference type="EMBL" id="NML12253.1"/>
    </source>
</evidence>
<keyword evidence="2" id="KW-1185">Reference proteome</keyword>
<dbReference type="Gene3D" id="3.20.20.60">
    <property type="entry name" value="Phosphoenolpyruvate-binding domains"/>
    <property type="match status" value="1"/>
</dbReference>
<gene>
    <name evidence="1" type="ORF">HHL08_19260</name>
</gene>
<organism evidence="1 2">
    <name type="scientific">Sphingobium psychrophilum</name>
    <dbReference type="NCBI Taxonomy" id="2728834"/>
    <lineage>
        <taxon>Bacteria</taxon>
        <taxon>Pseudomonadati</taxon>
        <taxon>Pseudomonadota</taxon>
        <taxon>Alphaproteobacteria</taxon>
        <taxon>Sphingomonadales</taxon>
        <taxon>Sphingomonadaceae</taxon>
        <taxon>Sphingobium</taxon>
    </lineage>
</organism>
<reference evidence="1 2" key="1">
    <citation type="submission" date="2020-04" db="EMBL/GenBank/DDBJ databases">
        <title>Sphingobium sp. AR-3-1 isolated from Arctic soil.</title>
        <authorList>
            <person name="Dahal R.H."/>
            <person name="Chaudhary D.K."/>
        </authorList>
    </citation>
    <scope>NUCLEOTIDE SEQUENCE [LARGE SCALE GENOMIC DNA]</scope>
    <source>
        <strain evidence="1 2">AR-3-1</strain>
    </source>
</reference>